<keyword evidence="2" id="KW-1185">Reference proteome</keyword>
<evidence type="ECO:0000313" key="1">
    <source>
        <dbReference type="EMBL" id="KAF3515732.1"/>
    </source>
</evidence>
<comment type="caution">
    <text evidence="1">The sequence shown here is derived from an EMBL/GenBank/DDBJ whole genome shotgun (WGS) entry which is preliminary data.</text>
</comment>
<reference evidence="1 2" key="1">
    <citation type="journal article" date="2020" name="BMC Genomics">
        <title>Intraspecific diversification of the crop wild relative Brassica cretica Lam. using demographic model selection.</title>
        <authorList>
            <person name="Kioukis A."/>
            <person name="Michalopoulou V.A."/>
            <person name="Briers L."/>
            <person name="Pirintsos S."/>
            <person name="Studholme D.J."/>
            <person name="Pavlidis P."/>
            <person name="Sarris P.F."/>
        </authorList>
    </citation>
    <scope>NUCLEOTIDE SEQUENCE [LARGE SCALE GENOMIC DNA]</scope>
    <source>
        <strain evidence="2">cv. PFS-1207/04</strain>
    </source>
</reference>
<proteinExistence type="predicted"/>
<name>A0ABQ7ANH4_BRACR</name>
<gene>
    <name evidence="1" type="ORF">DY000_02062763</name>
</gene>
<protein>
    <submittedName>
        <fullName evidence="1">Uncharacterized protein</fullName>
    </submittedName>
</protein>
<organism evidence="1 2">
    <name type="scientific">Brassica cretica</name>
    <name type="common">Mustard</name>
    <dbReference type="NCBI Taxonomy" id="69181"/>
    <lineage>
        <taxon>Eukaryota</taxon>
        <taxon>Viridiplantae</taxon>
        <taxon>Streptophyta</taxon>
        <taxon>Embryophyta</taxon>
        <taxon>Tracheophyta</taxon>
        <taxon>Spermatophyta</taxon>
        <taxon>Magnoliopsida</taxon>
        <taxon>eudicotyledons</taxon>
        <taxon>Gunneridae</taxon>
        <taxon>Pentapetalae</taxon>
        <taxon>rosids</taxon>
        <taxon>malvids</taxon>
        <taxon>Brassicales</taxon>
        <taxon>Brassicaceae</taxon>
        <taxon>Brassiceae</taxon>
        <taxon>Brassica</taxon>
    </lineage>
</organism>
<dbReference type="Proteomes" id="UP000266723">
    <property type="component" value="Unassembled WGS sequence"/>
</dbReference>
<accession>A0ABQ7ANH4</accession>
<sequence>MVSSLMGGFLGPIFVYWLKYGQKSISIEEVARSKIGSGERPACEHACRRRSPSRYPKDVIFALLIHLICPPSCLSSGSGPIRGRSDSGVKTRSCGGLARLPQSCVAGSSLFQFVGSVLDPVCGVCVSLGSWFQVVHGFVQSDEFSIGSMKLSEVKTKRGREELVSMEALRYSEFEVCGGVAPATSRGGDSQVEAEATCVVLMVCYPYTCPASLTRGPTEVGYVPSKARIESIRLSCCGQIGFSIEFQKRVWDKKLGGVGAFHGG</sequence>
<dbReference type="EMBL" id="QGKV02001556">
    <property type="protein sequence ID" value="KAF3515732.1"/>
    <property type="molecule type" value="Genomic_DNA"/>
</dbReference>
<evidence type="ECO:0000313" key="2">
    <source>
        <dbReference type="Proteomes" id="UP000266723"/>
    </source>
</evidence>